<dbReference type="STRING" id="1082479.SAMN05216241_101401"/>
<dbReference type="AlphaFoldDB" id="A0A1G7LWR7"/>
<dbReference type="SUPFAM" id="SSF55961">
    <property type="entry name" value="Bet v1-like"/>
    <property type="match status" value="1"/>
</dbReference>
<dbReference type="InterPro" id="IPR023393">
    <property type="entry name" value="START-like_dom_sf"/>
</dbReference>
<dbReference type="Proteomes" id="UP000199415">
    <property type="component" value="Unassembled WGS sequence"/>
</dbReference>
<evidence type="ECO:0000313" key="2">
    <source>
        <dbReference type="Proteomes" id="UP000199415"/>
    </source>
</evidence>
<proteinExistence type="predicted"/>
<gene>
    <name evidence="1" type="ORF">SAMN05216241_101401</name>
</gene>
<name>A0A1G7LWR7_9PROT</name>
<dbReference type="RefSeq" id="WP_090018424.1">
    <property type="nucleotide sequence ID" value="NZ_FNCE01000001.1"/>
</dbReference>
<dbReference type="EMBL" id="FNCE01000001">
    <property type="protein sequence ID" value="SDF53883.1"/>
    <property type="molecule type" value="Genomic_DNA"/>
</dbReference>
<dbReference type="CDD" id="cd07821">
    <property type="entry name" value="PYR_PYL_RCAR_like"/>
    <property type="match status" value="1"/>
</dbReference>
<dbReference type="OrthoDB" id="1364128at2"/>
<evidence type="ECO:0000313" key="1">
    <source>
        <dbReference type="EMBL" id="SDF53883.1"/>
    </source>
</evidence>
<dbReference type="PANTHER" id="PTHR39332">
    <property type="entry name" value="BLL4707 PROTEIN"/>
    <property type="match status" value="1"/>
</dbReference>
<accession>A0A1G7LWR7</accession>
<keyword evidence="2" id="KW-1185">Reference proteome</keyword>
<organism evidence="1 2">
    <name type="scientific">Limimonas halophila</name>
    <dbReference type="NCBI Taxonomy" id="1082479"/>
    <lineage>
        <taxon>Bacteria</taxon>
        <taxon>Pseudomonadati</taxon>
        <taxon>Pseudomonadota</taxon>
        <taxon>Alphaproteobacteria</taxon>
        <taxon>Rhodospirillales</taxon>
        <taxon>Rhodovibrionaceae</taxon>
        <taxon>Limimonas</taxon>
    </lineage>
</organism>
<dbReference type="InterPro" id="IPR019587">
    <property type="entry name" value="Polyketide_cyclase/dehydratase"/>
</dbReference>
<protein>
    <submittedName>
        <fullName evidence="1">Polyketide cyclase / dehydrase and lipid transport</fullName>
    </submittedName>
</protein>
<dbReference type="Pfam" id="PF10604">
    <property type="entry name" value="Polyketide_cyc2"/>
    <property type="match status" value="1"/>
</dbReference>
<dbReference type="Gene3D" id="3.30.530.20">
    <property type="match status" value="1"/>
</dbReference>
<reference evidence="1 2" key="1">
    <citation type="submission" date="2016-10" db="EMBL/GenBank/DDBJ databases">
        <authorList>
            <person name="de Groot N.N."/>
        </authorList>
    </citation>
    <scope>NUCLEOTIDE SEQUENCE [LARGE SCALE GENOMIC DNA]</scope>
    <source>
        <strain evidence="1 2">DSM 25584</strain>
    </source>
</reference>
<sequence>MARVSESARLYAPAERVWEAIGEFGSIANWHPGVLACELDSHGTHTVRKLDVGADEPVVERLDVHDTRAMRYSYSLESGPLPVRDYRATLSVHRDDGNSCTVEWNSEFQPTSDDPGEAVEAVRDIYRKGLEHLRFTLGA</sequence>
<dbReference type="PANTHER" id="PTHR39332:SF7">
    <property type="entry name" value="SRPBCC FAMILY PROTEIN"/>
    <property type="match status" value="1"/>
</dbReference>